<dbReference type="KEGG" id="scor:J3U87_09840"/>
<dbReference type="GO" id="GO:0006935">
    <property type="term" value="P:chemotaxis"/>
    <property type="evidence" value="ECO:0007669"/>
    <property type="project" value="UniProtKB-KW"/>
</dbReference>
<evidence type="ECO:0008006" key="4">
    <source>
        <dbReference type="Google" id="ProtNLM"/>
    </source>
</evidence>
<keyword evidence="1" id="KW-0145">Chemotaxis</keyword>
<name>A0A8A4TS26_SULCO</name>
<accession>A0A8A4TS26</accession>
<dbReference type="EMBL" id="CP071793">
    <property type="protein sequence ID" value="QTD52766.1"/>
    <property type="molecule type" value="Genomic_DNA"/>
</dbReference>
<evidence type="ECO:0000256" key="1">
    <source>
        <dbReference type="ARBA" id="ARBA00022500"/>
    </source>
</evidence>
<dbReference type="AlphaFoldDB" id="A0A8A4TS26"/>
<protein>
    <recommendedName>
        <fullName evidence="4">Chemotaxis phosphatase CheX-like domain-containing protein</fullName>
    </recommendedName>
</protein>
<evidence type="ECO:0000313" key="3">
    <source>
        <dbReference type="Proteomes" id="UP000663929"/>
    </source>
</evidence>
<sequence length="155" mass="17435">MDIQDEEVIDTVEQALSETFEGLAFAQVFSREQSMEPIQLPGHVLASYIDLPDPLHFRFLLAISSEQLGEFFETASSGAAVTDLILHDFVREICNTVAGHLQSKLAPEKKDMIIGLPHDPDRDQLSELLTPAEDRVLLNFEVEEYQVHCVLERLA</sequence>
<dbReference type="SUPFAM" id="SSF103039">
    <property type="entry name" value="CheC-like"/>
    <property type="match status" value="1"/>
</dbReference>
<dbReference type="InterPro" id="IPR028976">
    <property type="entry name" value="CheC-like_sf"/>
</dbReference>
<dbReference type="Gene3D" id="3.40.1550.10">
    <property type="entry name" value="CheC-like"/>
    <property type="match status" value="1"/>
</dbReference>
<evidence type="ECO:0000313" key="2">
    <source>
        <dbReference type="EMBL" id="QTD52766.1"/>
    </source>
</evidence>
<keyword evidence="3" id="KW-1185">Reference proteome</keyword>
<proteinExistence type="predicted"/>
<reference evidence="2" key="1">
    <citation type="submission" date="2021-03" db="EMBL/GenBank/DDBJ databases">
        <title>Acanthopleuribacteraceae sp. M133.</title>
        <authorList>
            <person name="Wang G."/>
        </authorList>
    </citation>
    <scope>NUCLEOTIDE SEQUENCE</scope>
    <source>
        <strain evidence="2">M133</strain>
    </source>
</reference>
<dbReference type="Proteomes" id="UP000663929">
    <property type="component" value="Chromosome"/>
</dbReference>
<dbReference type="RefSeq" id="WP_237382868.1">
    <property type="nucleotide sequence ID" value="NZ_CP071793.1"/>
</dbReference>
<organism evidence="2 3">
    <name type="scientific">Sulfidibacter corallicola</name>
    <dbReference type="NCBI Taxonomy" id="2818388"/>
    <lineage>
        <taxon>Bacteria</taxon>
        <taxon>Pseudomonadati</taxon>
        <taxon>Acidobacteriota</taxon>
        <taxon>Holophagae</taxon>
        <taxon>Acanthopleuribacterales</taxon>
        <taxon>Acanthopleuribacteraceae</taxon>
        <taxon>Sulfidibacter</taxon>
    </lineage>
</organism>
<gene>
    <name evidence="2" type="ORF">J3U87_09840</name>
</gene>